<evidence type="ECO:0000313" key="4">
    <source>
        <dbReference type="Proteomes" id="UP001310890"/>
    </source>
</evidence>
<gene>
    <name evidence="3" type="ORF">LTR62_008161</name>
</gene>
<dbReference type="PANTHER" id="PTHR23088:SF27">
    <property type="entry name" value="DEAMINATED GLUTATHIONE AMIDASE"/>
    <property type="match status" value="1"/>
</dbReference>
<dbReference type="Pfam" id="PF00795">
    <property type="entry name" value="CN_hydrolase"/>
    <property type="match status" value="1"/>
</dbReference>
<evidence type="ECO:0000259" key="2">
    <source>
        <dbReference type="PROSITE" id="PS50263"/>
    </source>
</evidence>
<reference evidence="3" key="1">
    <citation type="submission" date="2023-08" db="EMBL/GenBank/DDBJ databases">
        <title>Black Yeasts Isolated from many extreme environments.</title>
        <authorList>
            <person name="Coleine C."/>
            <person name="Stajich J.E."/>
            <person name="Selbmann L."/>
        </authorList>
    </citation>
    <scope>NUCLEOTIDE SEQUENCE</scope>
    <source>
        <strain evidence="3">CCFEE 5401</strain>
    </source>
</reference>
<dbReference type="InterPro" id="IPR003010">
    <property type="entry name" value="C-N_Hydrolase"/>
</dbReference>
<evidence type="ECO:0000313" key="3">
    <source>
        <dbReference type="EMBL" id="KAK5108585.1"/>
    </source>
</evidence>
<dbReference type="SUPFAM" id="SSF56317">
    <property type="entry name" value="Carbon-nitrogen hydrolase"/>
    <property type="match status" value="1"/>
</dbReference>
<dbReference type="AlphaFoldDB" id="A0AAN7TDU9"/>
<organism evidence="3 4">
    <name type="scientific">Meristemomyces frigidus</name>
    <dbReference type="NCBI Taxonomy" id="1508187"/>
    <lineage>
        <taxon>Eukaryota</taxon>
        <taxon>Fungi</taxon>
        <taxon>Dikarya</taxon>
        <taxon>Ascomycota</taxon>
        <taxon>Pezizomycotina</taxon>
        <taxon>Dothideomycetes</taxon>
        <taxon>Dothideomycetidae</taxon>
        <taxon>Mycosphaerellales</taxon>
        <taxon>Teratosphaeriaceae</taxon>
        <taxon>Meristemomyces</taxon>
    </lineage>
</organism>
<sequence length="278" mass="30911">MALVAVGQICSTSSMEHNLKQCQFVIRKAVEKGAKVVFFPEASDYIGSSPDESKKLCQSTEQSLFMQGLQSEAKKCNLCISVGVHEPSDDPHSKRIKNTLLYIDANGLITQRYQKVHLFDMEIEGGPAMKESNLIEPGNEMLKPFDTPAGKLGSCICFDLRFPEIALHAKRLGAEVILYPSAFTPKTGQAHWMALLRARAIECTAYVIAAAQVGAHSEKRSSYGHSVIIDPWGEVVAELGGEKKDEPEVLFAELDLEKVRKLRREMPLMRRTDVYPEI</sequence>
<dbReference type="InterPro" id="IPR045254">
    <property type="entry name" value="Nit1/2_C-N_Hydrolase"/>
</dbReference>
<dbReference type="Gene3D" id="3.60.110.10">
    <property type="entry name" value="Carbon-nitrogen hydrolase"/>
    <property type="match status" value="1"/>
</dbReference>
<protein>
    <recommendedName>
        <fullName evidence="2">CN hydrolase domain-containing protein</fullName>
    </recommendedName>
</protein>
<dbReference type="InterPro" id="IPR036526">
    <property type="entry name" value="C-N_Hydrolase_sf"/>
</dbReference>
<name>A0AAN7TDU9_9PEZI</name>
<keyword evidence="1" id="KW-0378">Hydrolase</keyword>
<dbReference type="PROSITE" id="PS50263">
    <property type="entry name" value="CN_HYDROLASE"/>
    <property type="match status" value="1"/>
</dbReference>
<proteinExistence type="predicted"/>
<evidence type="ECO:0000256" key="1">
    <source>
        <dbReference type="ARBA" id="ARBA00022801"/>
    </source>
</evidence>
<dbReference type="PANTHER" id="PTHR23088">
    <property type="entry name" value="NITRILASE-RELATED"/>
    <property type="match status" value="1"/>
</dbReference>
<comment type="caution">
    <text evidence="3">The sequence shown here is derived from an EMBL/GenBank/DDBJ whole genome shotgun (WGS) entry which is preliminary data.</text>
</comment>
<feature type="domain" description="CN hydrolase" evidence="2">
    <location>
        <begin position="2"/>
        <end position="256"/>
    </location>
</feature>
<accession>A0AAN7TDU9</accession>
<dbReference type="GO" id="GO:0016811">
    <property type="term" value="F:hydrolase activity, acting on carbon-nitrogen (but not peptide) bonds, in linear amides"/>
    <property type="evidence" value="ECO:0007669"/>
    <property type="project" value="InterPro"/>
</dbReference>
<dbReference type="Proteomes" id="UP001310890">
    <property type="component" value="Unassembled WGS sequence"/>
</dbReference>
<dbReference type="EMBL" id="JAVRRL010000082">
    <property type="protein sequence ID" value="KAK5108585.1"/>
    <property type="molecule type" value="Genomic_DNA"/>
</dbReference>
<dbReference type="CDD" id="cd07572">
    <property type="entry name" value="nit"/>
    <property type="match status" value="1"/>
</dbReference>